<proteinExistence type="predicted"/>
<keyword evidence="4" id="KW-0297">G-protein coupled receptor</keyword>
<dbReference type="AlphaFoldDB" id="A0A8S3ZYU5"/>
<feature type="transmembrane region" description="Helical" evidence="8">
    <location>
        <begin position="68"/>
        <end position="89"/>
    </location>
</feature>
<protein>
    <recommendedName>
        <fullName evidence="9">G-protein coupled receptors family 1 profile domain-containing protein</fullName>
    </recommendedName>
</protein>
<evidence type="ECO:0000259" key="9">
    <source>
        <dbReference type="PROSITE" id="PS50262"/>
    </source>
</evidence>
<dbReference type="EMBL" id="CAJHNH020007701">
    <property type="protein sequence ID" value="CAG5134877.1"/>
    <property type="molecule type" value="Genomic_DNA"/>
</dbReference>
<feature type="transmembrane region" description="Helical" evidence="8">
    <location>
        <begin position="190"/>
        <end position="215"/>
    </location>
</feature>
<dbReference type="InterPro" id="IPR000276">
    <property type="entry name" value="GPCR_Rhodpsn"/>
</dbReference>
<organism evidence="10 11">
    <name type="scientific">Candidula unifasciata</name>
    <dbReference type="NCBI Taxonomy" id="100452"/>
    <lineage>
        <taxon>Eukaryota</taxon>
        <taxon>Metazoa</taxon>
        <taxon>Spiralia</taxon>
        <taxon>Lophotrochozoa</taxon>
        <taxon>Mollusca</taxon>
        <taxon>Gastropoda</taxon>
        <taxon>Heterobranchia</taxon>
        <taxon>Euthyneura</taxon>
        <taxon>Panpulmonata</taxon>
        <taxon>Eupulmonata</taxon>
        <taxon>Stylommatophora</taxon>
        <taxon>Helicina</taxon>
        <taxon>Helicoidea</taxon>
        <taxon>Geomitridae</taxon>
        <taxon>Candidula</taxon>
    </lineage>
</organism>
<keyword evidence="11" id="KW-1185">Reference proteome</keyword>
<evidence type="ECO:0000256" key="3">
    <source>
        <dbReference type="ARBA" id="ARBA00022989"/>
    </source>
</evidence>
<evidence type="ECO:0000256" key="7">
    <source>
        <dbReference type="ARBA" id="ARBA00023224"/>
    </source>
</evidence>
<name>A0A8S3ZYU5_9EUPU</name>
<dbReference type="PRINTS" id="PR00237">
    <property type="entry name" value="GPCRRHODOPSN"/>
</dbReference>
<dbReference type="OrthoDB" id="9990906at2759"/>
<reference evidence="10" key="1">
    <citation type="submission" date="2021-04" db="EMBL/GenBank/DDBJ databases">
        <authorList>
            <consortium name="Molecular Ecology Group"/>
        </authorList>
    </citation>
    <scope>NUCLEOTIDE SEQUENCE</scope>
</reference>
<feature type="domain" description="G-protein coupled receptors family 1 profile" evidence="9">
    <location>
        <begin position="50"/>
        <end position="309"/>
    </location>
</feature>
<evidence type="ECO:0000256" key="4">
    <source>
        <dbReference type="ARBA" id="ARBA00023040"/>
    </source>
</evidence>
<comment type="caution">
    <text evidence="10">The sequence shown here is derived from an EMBL/GenBank/DDBJ whole genome shotgun (WGS) entry which is preliminary data.</text>
</comment>
<feature type="transmembrane region" description="Helical" evidence="8">
    <location>
        <begin position="247"/>
        <end position="270"/>
    </location>
</feature>
<evidence type="ECO:0000256" key="8">
    <source>
        <dbReference type="SAM" id="Phobius"/>
    </source>
</evidence>
<feature type="transmembrane region" description="Helical" evidence="8">
    <location>
        <begin position="38"/>
        <end position="61"/>
    </location>
</feature>
<keyword evidence="6" id="KW-0675">Receptor</keyword>
<gene>
    <name evidence="10" type="ORF">CUNI_LOCUS20435</name>
</gene>
<feature type="transmembrane region" description="Helical" evidence="8">
    <location>
        <begin position="109"/>
        <end position="131"/>
    </location>
</feature>
<dbReference type="PANTHER" id="PTHR24243:SF230">
    <property type="entry name" value="G-PROTEIN COUPLED RECEPTORS FAMILY 1 PROFILE DOMAIN-CONTAINING PROTEIN"/>
    <property type="match status" value="1"/>
</dbReference>
<comment type="subcellular location">
    <subcellularLocation>
        <location evidence="1">Membrane</location>
        <topology evidence="1">Multi-pass membrane protein</topology>
    </subcellularLocation>
</comment>
<evidence type="ECO:0000256" key="6">
    <source>
        <dbReference type="ARBA" id="ARBA00023170"/>
    </source>
</evidence>
<keyword evidence="5 8" id="KW-0472">Membrane</keyword>
<dbReference type="PROSITE" id="PS50262">
    <property type="entry name" value="G_PROTEIN_RECEP_F1_2"/>
    <property type="match status" value="1"/>
</dbReference>
<evidence type="ECO:0000256" key="2">
    <source>
        <dbReference type="ARBA" id="ARBA00022692"/>
    </source>
</evidence>
<dbReference type="Pfam" id="PF00001">
    <property type="entry name" value="7tm_1"/>
    <property type="match status" value="1"/>
</dbReference>
<feature type="transmembrane region" description="Helical" evidence="8">
    <location>
        <begin position="293"/>
        <end position="311"/>
    </location>
</feature>
<evidence type="ECO:0000313" key="10">
    <source>
        <dbReference type="EMBL" id="CAG5134877.1"/>
    </source>
</evidence>
<feature type="transmembrane region" description="Helical" evidence="8">
    <location>
        <begin position="151"/>
        <end position="170"/>
    </location>
</feature>
<dbReference type="SUPFAM" id="SSF81321">
    <property type="entry name" value="Family A G protein-coupled receptor-like"/>
    <property type="match status" value="1"/>
</dbReference>
<evidence type="ECO:0000256" key="1">
    <source>
        <dbReference type="ARBA" id="ARBA00004141"/>
    </source>
</evidence>
<evidence type="ECO:0000256" key="5">
    <source>
        <dbReference type="ARBA" id="ARBA00023136"/>
    </source>
</evidence>
<keyword evidence="7" id="KW-0807">Transducer</keyword>
<keyword evidence="3 8" id="KW-1133">Transmembrane helix</keyword>
<accession>A0A8S3ZYU5</accession>
<dbReference type="Gene3D" id="1.20.1070.10">
    <property type="entry name" value="Rhodopsin 7-helix transmembrane proteins"/>
    <property type="match status" value="1"/>
</dbReference>
<dbReference type="InterPro" id="IPR017452">
    <property type="entry name" value="GPCR_Rhodpsn_7TM"/>
</dbReference>
<evidence type="ECO:0000313" key="11">
    <source>
        <dbReference type="Proteomes" id="UP000678393"/>
    </source>
</evidence>
<dbReference type="PANTHER" id="PTHR24243">
    <property type="entry name" value="G-PROTEIN COUPLED RECEPTOR"/>
    <property type="match status" value="1"/>
</dbReference>
<dbReference type="GO" id="GO:0004930">
    <property type="term" value="F:G protein-coupled receptor activity"/>
    <property type="evidence" value="ECO:0007669"/>
    <property type="project" value="UniProtKB-KW"/>
</dbReference>
<sequence length="334" mass="38689">MYTEQNDSLHLNKTHNFTEVDNFSTGGIYRISYIFSNYYLWVIFAFGFPGNLATVLTICCMRHLKVSFVLYVAILAISDNLAIFIKILYYQLLLNKVPIGAAGCRLLEFLGNFLVTFSPWILVMMAVERLIAVRYPFQVHFLSCLSNKKAFLAVAIVGAIIAVICAPVLWTSTFDNEGRCTKENTTLYRALQLTVVSLYAFLPFIILTVCNFLIAQEIRTSFRLRNSFTSIYNLAFNRRFCDVQRQIMLMLLTSTVMFCLLHFPICLFLLTNHYWDVEEYSASWSVKYLCHQIVYMLSDSNHAINFYLYFFSSRKFRSHFKQMLTGCSLCCCSR</sequence>
<dbReference type="CDD" id="cd00637">
    <property type="entry name" value="7tm_classA_rhodopsin-like"/>
    <property type="match status" value="1"/>
</dbReference>
<dbReference type="GO" id="GO:0005886">
    <property type="term" value="C:plasma membrane"/>
    <property type="evidence" value="ECO:0007669"/>
    <property type="project" value="TreeGrafter"/>
</dbReference>
<dbReference type="Proteomes" id="UP000678393">
    <property type="component" value="Unassembled WGS sequence"/>
</dbReference>
<keyword evidence="2 8" id="KW-0812">Transmembrane</keyword>